<organism evidence="1 2">
    <name type="scientific">Rhodococcoides corynebacterioides</name>
    <dbReference type="NCBI Taxonomy" id="53972"/>
    <lineage>
        <taxon>Bacteria</taxon>
        <taxon>Bacillati</taxon>
        <taxon>Actinomycetota</taxon>
        <taxon>Actinomycetes</taxon>
        <taxon>Mycobacteriales</taxon>
        <taxon>Nocardiaceae</taxon>
        <taxon>Rhodococcoides</taxon>
    </lineage>
</organism>
<accession>A0ABS2KNW2</accession>
<evidence type="ECO:0000313" key="2">
    <source>
        <dbReference type="Proteomes" id="UP000703038"/>
    </source>
</evidence>
<dbReference type="EMBL" id="JAFBBK010000001">
    <property type="protein sequence ID" value="MBM7413508.1"/>
    <property type="molecule type" value="Genomic_DNA"/>
</dbReference>
<comment type="caution">
    <text evidence="1">The sequence shown here is derived from an EMBL/GenBank/DDBJ whole genome shotgun (WGS) entry which is preliminary data.</text>
</comment>
<dbReference type="Pfam" id="PF13196">
    <property type="entry name" value="DUF4012"/>
    <property type="match status" value="1"/>
</dbReference>
<sequence>MAVVLLALIAWFGWTVFTAYKGLSSARDDALAARTAILAGDAEAGRGHVADATSASTDALDATESPIWKAVAAIPGLGSPLDVVGPLTGLVHDLTTQVLQPAVDVGAVLNPSELRADDGTIDLGALREASPTLEQVSASATALNQRAESIDTDSYLPQVTDAGDSLKAQLDDLSGLLTNTSLASKILPDMLGENSPKSYFLAFQTNAESRGTGGLMGGFAIIDADRGKISLDALAKNSELSARYDPIDLGPDFAKAYGNQYNATANWQNANVSPHFPYTGEILRSIWQQESGQSVDGVLATDPVALSYILGVVGPVTLADGEQVTSDNVVNLTQSEAYFRFADDNLARKDYLQQIAARVFSKVEGKINDAAGLLDAIGRGVSEGHTAVWSADPAIQSVLSGTKIAHEVPDDPAPYAALVVNNGAGGKLDYYLERDITYTASSCVGDTRTTQITASVTNTAPPQDYPRYIAGRQNETTAYEGPPGTNRSVVSVFTTAGSTLTKASIDGQQVFVLTGQERGHPIFYTPFVVEPGQTKTLVLDLVEPTAPGAARVPLQPATIPGTATVDVPDCSGS</sequence>
<evidence type="ECO:0000313" key="1">
    <source>
        <dbReference type="EMBL" id="MBM7413508.1"/>
    </source>
</evidence>
<evidence type="ECO:0008006" key="3">
    <source>
        <dbReference type="Google" id="ProtNLM"/>
    </source>
</evidence>
<name>A0ABS2KNW2_9NOCA</name>
<dbReference type="Proteomes" id="UP000703038">
    <property type="component" value="Unassembled WGS sequence"/>
</dbReference>
<reference evidence="1 2" key="1">
    <citation type="submission" date="2021-01" db="EMBL/GenBank/DDBJ databases">
        <title>Genomics of switchgrass bacterial isolates.</title>
        <authorList>
            <person name="Shade A."/>
        </authorList>
    </citation>
    <scope>NUCLEOTIDE SEQUENCE [LARGE SCALE GENOMIC DNA]</scope>
    <source>
        <strain evidence="1 2">PvP111</strain>
    </source>
</reference>
<protein>
    <recommendedName>
        <fullName evidence="3">DUF4012 domain-containing protein</fullName>
    </recommendedName>
</protein>
<dbReference type="InterPro" id="IPR025101">
    <property type="entry name" value="DUF4012"/>
</dbReference>
<keyword evidence="2" id="KW-1185">Reference proteome</keyword>
<dbReference type="RefSeq" id="WP_204866163.1">
    <property type="nucleotide sequence ID" value="NZ_JAFBBK010000001.1"/>
</dbReference>
<gene>
    <name evidence="1" type="ORF">JOE42_000241</name>
</gene>
<proteinExistence type="predicted"/>